<dbReference type="InterPro" id="IPR039425">
    <property type="entry name" value="RNA_pol_sigma-70-like"/>
</dbReference>
<dbReference type="InterPro" id="IPR007627">
    <property type="entry name" value="RNA_pol_sigma70_r2"/>
</dbReference>
<dbReference type="InterPro" id="IPR036388">
    <property type="entry name" value="WH-like_DNA-bd_sf"/>
</dbReference>
<keyword evidence="4" id="KW-0804">Transcription</keyword>
<organism evidence="7 8">
    <name type="scientific">Oleiharenicola lentus</name>
    <dbReference type="NCBI Taxonomy" id="2508720"/>
    <lineage>
        <taxon>Bacteria</taxon>
        <taxon>Pseudomonadati</taxon>
        <taxon>Verrucomicrobiota</taxon>
        <taxon>Opitutia</taxon>
        <taxon>Opitutales</taxon>
        <taxon>Opitutaceae</taxon>
        <taxon>Oleiharenicola</taxon>
    </lineage>
</organism>
<dbReference type="InterPro" id="IPR013325">
    <property type="entry name" value="RNA_pol_sigma_r2"/>
</dbReference>
<comment type="similarity">
    <text evidence="1">Belongs to the sigma-70 factor family. ECF subfamily.</text>
</comment>
<name>A0A4Q1C7G5_9BACT</name>
<keyword evidence="8" id="KW-1185">Reference proteome</keyword>
<evidence type="ECO:0000256" key="1">
    <source>
        <dbReference type="ARBA" id="ARBA00010641"/>
    </source>
</evidence>
<dbReference type="AlphaFoldDB" id="A0A4Q1C7G5"/>
<dbReference type="SUPFAM" id="SSF88946">
    <property type="entry name" value="Sigma2 domain of RNA polymerase sigma factors"/>
    <property type="match status" value="1"/>
</dbReference>
<dbReference type="PANTHER" id="PTHR43133">
    <property type="entry name" value="RNA POLYMERASE ECF-TYPE SIGMA FACTO"/>
    <property type="match status" value="1"/>
</dbReference>
<accession>A0A4Q1C7G5</accession>
<feature type="domain" description="RNA polymerase sigma-70 region 2" evidence="5">
    <location>
        <begin position="17"/>
        <end position="80"/>
    </location>
</feature>
<dbReference type="GO" id="GO:0016987">
    <property type="term" value="F:sigma factor activity"/>
    <property type="evidence" value="ECO:0007669"/>
    <property type="project" value="UniProtKB-KW"/>
</dbReference>
<dbReference type="InterPro" id="IPR013324">
    <property type="entry name" value="RNA_pol_sigma_r3/r4-like"/>
</dbReference>
<keyword evidence="3" id="KW-0731">Sigma factor</keyword>
<dbReference type="Proteomes" id="UP000290218">
    <property type="component" value="Unassembled WGS sequence"/>
</dbReference>
<dbReference type="Gene3D" id="1.10.1740.10">
    <property type="match status" value="1"/>
</dbReference>
<evidence type="ECO:0000259" key="5">
    <source>
        <dbReference type="Pfam" id="PF04542"/>
    </source>
</evidence>
<dbReference type="CDD" id="cd06171">
    <property type="entry name" value="Sigma70_r4"/>
    <property type="match status" value="1"/>
</dbReference>
<dbReference type="Gene3D" id="1.10.10.10">
    <property type="entry name" value="Winged helix-like DNA-binding domain superfamily/Winged helix DNA-binding domain"/>
    <property type="match status" value="1"/>
</dbReference>
<reference evidence="7 8" key="1">
    <citation type="submission" date="2019-01" db="EMBL/GenBank/DDBJ databases">
        <title>Lacunisphaera sp. strain TWA-58.</title>
        <authorList>
            <person name="Chen W.-M."/>
        </authorList>
    </citation>
    <scope>NUCLEOTIDE SEQUENCE [LARGE SCALE GENOMIC DNA]</scope>
    <source>
        <strain evidence="7 8">TWA-58</strain>
    </source>
</reference>
<dbReference type="Pfam" id="PF04542">
    <property type="entry name" value="Sigma70_r2"/>
    <property type="match status" value="1"/>
</dbReference>
<dbReference type="GO" id="GO:0006352">
    <property type="term" value="P:DNA-templated transcription initiation"/>
    <property type="evidence" value="ECO:0007669"/>
    <property type="project" value="InterPro"/>
</dbReference>
<evidence type="ECO:0000313" key="8">
    <source>
        <dbReference type="Proteomes" id="UP000290218"/>
    </source>
</evidence>
<dbReference type="InterPro" id="IPR014284">
    <property type="entry name" value="RNA_pol_sigma-70_dom"/>
</dbReference>
<dbReference type="OrthoDB" id="7268940at2"/>
<dbReference type="Pfam" id="PF08281">
    <property type="entry name" value="Sigma70_r4_2"/>
    <property type="match status" value="1"/>
</dbReference>
<keyword evidence="2" id="KW-0805">Transcription regulation</keyword>
<dbReference type="PANTHER" id="PTHR43133:SF63">
    <property type="entry name" value="RNA POLYMERASE SIGMA FACTOR FECI-RELATED"/>
    <property type="match status" value="1"/>
</dbReference>
<evidence type="ECO:0000313" key="7">
    <source>
        <dbReference type="EMBL" id="RXK54756.1"/>
    </source>
</evidence>
<dbReference type="RefSeq" id="WP_129046120.1">
    <property type="nucleotide sequence ID" value="NZ_SDHX01000001.1"/>
</dbReference>
<dbReference type="NCBIfam" id="TIGR02937">
    <property type="entry name" value="sigma70-ECF"/>
    <property type="match status" value="1"/>
</dbReference>
<dbReference type="EMBL" id="SDHX01000001">
    <property type="protein sequence ID" value="RXK54756.1"/>
    <property type="molecule type" value="Genomic_DNA"/>
</dbReference>
<gene>
    <name evidence="7" type="ORF">ESB00_02340</name>
</gene>
<feature type="domain" description="RNA polymerase sigma factor 70 region 4 type 2" evidence="6">
    <location>
        <begin position="113"/>
        <end position="164"/>
    </location>
</feature>
<protein>
    <submittedName>
        <fullName evidence="7">Sigma-70 family RNA polymerase sigma factor</fullName>
    </submittedName>
</protein>
<evidence type="ECO:0000259" key="6">
    <source>
        <dbReference type="Pfam" id="PF08281"/>
    </source>
</evidence>
<evidence type="ECO:0000256" key="4">
    <source>
        <dbReference type="ARBA" id="ARBA00023163"/>
    </source>
</evidence>
<evidence type="ECO:0000256" key="2">
    <source>
        <dbReference type="ARBA" id="ARBA00023015"/>
    </source>
</evidence>
<dbReference type="InterPro" id="IPR013249">
    <property type="entry name" value="RNA_pol_sigma70_r4_t2"/>
</dbReference>
<dbReference type="GO" id="GO:0003677">
    <property type="term" value="F:DNA binding"/>
    <property type="evidence" value="ECO:0007669"/>
    <property type="project" value="InterPro"/>
</dbReference>
<dbReference type="SUPFAM" id="SSF88659">
    <property type="entry name" value="Sigma3 and sigma4 domains of RNA polymerase sigma factors"/>
    <property type="match status" value="1"/>
</dbReference>
<sequence length="180" mass="20768">MPPPDPEIARWFAEEVQPHEAALRAWLRSRFPTLKDADDLVQESYTRLLRTRRTGSIACARAFLFVTARNLALNQLRHLRHERPEGITELDASGVLDERTAIPESVARAEDLQLLIHAIQALPDRCRQIMTLRKIYGFSQREVAQRLHISEHTVEAQGAIGLRKCIEYFRRNGYSRGFRP</sequence>
<proteinExistence type="inferred from homology"/>
<comment type="caution">
    <text evidence="7">The sequence shown here is derived from an EMBL/GenBank/DDBJ whole genome shotgun (WGS) entry which is preliminary data.</text>
</comment>
<evidence type="ECO:0000256" key="3">
    <source>
        <dbReference type="ARBA" id="ARBA00023082"/>
    </source>
</evidence>